<dbReference type="PANTHER" id="PTHR46206:SF2">
    <property type="entry name" value="CYTOCHROME P450 MONOOXYGENASE AUSG-RELATED"/>
    <property type="match status" value="1"/>
</dbReference>
<evidence type="ECO:0000256" key="1">
    <source>
        <dbReference type="ARBA" id="ARBA00001971"/>
    </source>
</evidence>
<sequence>MVGINQIHDESVFHEPYKYEGDISLKMYQEPGQEHRWRFVSPSPEHLAYGYGKNSCPGRFFAANEIKVKLITLLMKYDWKFAADGRKEGNSFGSETDTDPTAKAMIKRRQRVTF</sequence>
<dbReference type="EMBL" id="MDYO01000080">
    <property type="protein sequence ID" value="OQD87349.1"/>
    <property type="molecule type" value="Genomic_DNA"/>
</dbReference>
<name>A0A1V6QDR9_9EURO</name>
<dbReference type="STRING" id="60172.A0A1V6QDR9"/>
<evidence type="ECO:0000256" key="6">
    <source>
        <dbReference type="ARBA" id="ARBA00023004"/>
    </source>
</evidence>
<keyword evidence="9" id="KW-1185">Reference proteome</keyword>
<comment type="caution">
    <text evidence="8">The sequence shown here is derived from an EMBL/GenBank/DDBJ whole genome shotgun (WGS) entry which is preliminary data.</text>
</comment>
<keyword evidence="5" id="KW-0560">Oxidoreductase</keyword>
<evidence type="ECO:0000256" key="2">
    <source>
        <dbReference type="ARBA" id="ARBA00010617"/>
    </source>
</evidence>
<keyword evidence="6" id="KW-0408">Iron</keyword>
<evidence type="ECO:0008006" key="10">
    <source>
        <dbReference type="Google" id="ProtNLM"/>
    </source>
</evidence>
<keyword evidence="4" id="KW-0479">Metal-binding</keyword>
<dbReference type="PANTHER" id="PTHR46206">
    <property type="entry name" value="CYTOCHROME P450"/>
    <property type="match status" value="1"/>
</dbReference>
<protein>
    <recommendedName>
        <fullName evidence="10">Cytochrome P450</fullName>
    </recommendedName>
</protein>
<evidence type="ECO:0000256" key="7">
    <source>
        <dbReference type="ARBA" id="ARBA00023033"/>
    </source>
</evidence>
<dbReference type="GO" id="GO:0005506">
    <property type="term" value="F:iron ion binding"/>
    <property type="evidence" value="ECO:0007669"/>
    <property type="project" value="InterPro"/>
</dbReference>
<dbReference type="GO" id="GO:0004497">
    <property type="term" value="F:monooxygenase activity"/>
    <property type="evidence" value="ECO:0007669"/>
    <property type="project" value="UniProtKB-KW"/>
</dbReference>
<dbReference type="GO" id="GO:0043386">
    <property type="term" value="P:mycotoxin biosynthetic process"/>
    <property type="evidence" value="ECO:0007669"/>
    <property type="project" value="UniProtKB-ARBA"/>
</dbReference>
<dbReference type="SUPFAM" id="SSF48264">
    <property type="entry name" value="Cytochrome P450"/>
    <property type="match status" value="1"/>
</dbReference>
<dbReference type="InterPro" id="IPR001128">
    <property type="entry name" value="Cyt_P450"/>
</dbReference>
<evidence type="ECO:0000313" key="9">
    <source>
        <dbReference type="Proteomes" id="UP000191612"/>
    </source>
</evidence>
<evidence type="ECO:0000256" key="5">
    <source>
        <dbReference type="ARBA" id="ARBA00023002"/>
    </source>
</evidence>
<reference evidence="9" key="1">
    <citation type="journal article" date="2017" name="Nat. Microbiol.">
        <title>Global analysis of biosynthetic gene clusters reveals vast potential of secondary metabolite production in Penicillium species.</title>
        <authorList>
            <person name="Nielsen J.C."/>
            <person name="Grijseels S."/>
            <person name="Prigent S."/>
            <person name="Ji B."/>
            <person name="Dainat J."/>
            <person name="Nielsen K.F."/>
            <person name="Frisvad J.C."/>
            <person name="Workman M."/>
            <person name="Nielsen J."/>
        </authorList>
    </citation>
    <scope>NUCLEOTIDE SEQUENCE [LARGE SCALE GENOMIC DNA]</scope>
    <source>
        <strain evidence="9">IBT 29525</strain>
    </source>
</reference>
<dbReference type="InterPro" id="IPR036396">
    <property type="entry name" value="Cyt_P450_sf"/>
</dbReference>
<dbReference type="Gene3D" id="1.10.630.10">
    <property type="entry name" value="Cytochrome P450"/>
    <property type="match status" value="1"/>
</dbReference>
<evidence type="ECO:0000313" key="8">
    <source>
        <dbReference type="EMBL" id="OQD87349.1"/>
    </source>
</evidence>
<organism evidence="8 9">
    <name type="scientific">Penicillium solitum</name>
    <dbReference type="NCBI Taxonomy" id="60172"/>
    <lineage>
        <taxon>Eukaryota</taxon>
        <taxon>Fungi</taxon>
        <taxon>Dikarya</taxon>
        <taxon>Ascomycota</taxon>
        <taxon>Pezizomycotina</taxon>
        <taxon>Eurotiomycetes</taxon>
        <taxon>Eurotiomycetidae</taxon>
        <taxon>Eurotiales</taxon>
        <taxon>Aspergillaceae</taxon>
        <taxon>Penicillium</taxon>
    </lineage>
</organism>
<gene>
    <name evidence="8" type="ORF">PENSOL_c080G04313</name>
</gene>
<dbReference type="AlphaFoldDB" id="A0A1V6QDR9"/>
<dbReference type="GO" id="GO:0020037">
    <property type="term" value="F:heme binding"/>
    <property type="evidence" value="ECO:0007669"/>
    <property type="project" value="InterPro"/>
</dbReference>
<comment type="cofactor">
    <cofactor evidence="1">
        <name>heme</name>
        <dbReference type="ChEBI" id="CHEBI:30413"/>
    </cofactor>
</comment>
<keyword evidence="3" id="KW-0349">Heme</keyword>
<evidence type="ECO:0000256" key="3">
    <source>
        <dbReference type="ARBA" id="ARBA00022617"/>
    </source>
</evidence>
<proteinExistence type="inferred from homology"/>
<dbReference type="Proteomes" id="UP000191612">
    <property type="component" value="Unassembled WGS sequence"/>
</dbReference>
<dbReference type="Pfam" id="PF00067">
    <property type="entry name" value="p450"/>
    <property type="match status" value="1"/>
</dbReference>
<dbReference type="GO" id="GO:0016705">
    <property type="term" value="F:oxidoreductase activity, acting on paired donors, with incorporation or reduction of molecular oxygen"/>
    <property type="evidence" value="ECO:0007669"/>
    <property type="project" value="InterPro"/>
</dbReference>
<comment type="similarity">
    <text evidence="2">Belongs to the cytochrome P450 family.</text>
</comment>
<keyword evidence="7" id="KW-0503">Monooxygenase</keyword>
<evidence type="ECO:0000256" key="4">
    <source>
        <dbReference type="ARBA" id="ARBA00022723"/>
    </source>
</evidence>
<accession>A0A1V6QDR9</accession>